<keyword evidence="8" id="KW-1185">Reference proteome</keyword>
<dbReference type="PANTHER" id="PTHR34220:SF7">
    <property type="entry name" value="SENSOR HISTIDINE KINASE YPDA"/>
    <property type="match status" value="1"/>
</dbReference>
<organism evidence="7 8">
    <name type="scientific">Murimonas intestini</name>
    <dbReference type="NCBI Taxonomy" id="1337051"/>
    <lineage>
        <taxon>Bacteria</taxon>
        <taxon>Bacillati</taxon>
        <taxon>Bacillota</taxon>
        <taxon>Clostridia</taxon>
        <taxon>Lachnospirales</taxon>
        <taxon>Lachnospiraceae</taxon>
        <taxon>Murimonas</taxon>
    </lineage>
</organism>
<evidence type="ECO:0000256" key="3">
    <source>
        <dbReference type="ARBA" id="ARBA00022679"/>
    </source>
</evidence>
<reference evidence="7 8" key="1">
    <citation type="submission" date="2018-05" db="EMBL/GenBank/DDBJ databases">
        <authorList>
            <person name="Goeker M."/>
            <person name="Huntemann M."/>
            <person name="Clum A."/>
            <person name="Pillay M."/>
            <person name="Palaniappan K."/>
            <person name="Varghese N."/>
            <person name="Mikhailova N."/>
            <person name="Stamatis D."/>
            <person name="Reddy T."/>
            <person name="Daum C."/>
            <person name="Shapiro N."/>
            <person name="Ivanova N."/>
            <person name="Kyrpides N."/>
            <person name="Woyke T."/>
        </authorList>
    </citation>
    <scope>NUCLEOTIDE SEQUENCE [LARGE SCALE GENOMIC DNA]</scope>
    <source>
        <strain evidence="7 8">DSM 26524</strain>
    </source>
</reference>
<dbReference type="RefSeq" id="WP_109625733.1">
    <property type="nucleotide sequence ID" value="NZ_JANKBI010000008.1"/>
</dbReference>
<dbReference type="SUPFAM" id="SSF55874">
    <property type="entry name" value="ATPase domain of HSP90 chaperone/DNA topoisomerase II/histidine kinase"/>
    <property type="match status" value="1"/>
</dbReference>
<proteinExistence type="predicted"/>
<dbReference type="Pfam" id="PF06580">
    <property type="entry name" value="His_kinase"/>
    <property type="match status" value="1"/>
</dbReference>
<evidence type="ECO:0000313" key="8">
    <source>
        <dbReference type="Proteomes" id="UP000245412"/>
    </source>
</evidence>
<dbReference type="Gene3D" id="6.10.340.10">
    <property type="match status" value="1"/>
</dbReference>
<evidence type="ECO:0000256" key="4">
    <source>
        <dbReference type="ARBA" id="ARBA00022777"/>
    </source>
</evidence>
<dbReference type="EMBL" id="QGGY01000004">
    <property type="protein sequence ID" value="PWJ76582.1"/>
    <property type="molecule type" value="Genomic_DNA"/>
</dbReference>
<dbReference type="CDD" id="cd06225">
    <property type="entry name" value="HAMP"/>
    <property type="match status" value="1"/>
</dbReference>
<keyword evidence="5" id="KW-1133">Transmembrane helix</keyword>
<comment type="subcellular location">
    <subcellularLocation>
        <location evidence="1">Membrane</location>
    </subcellularLocation>
</comment>
<feature type="domain" description="HAMP" evidence="6">
    <location>
        <begin position="319"/>
        <end position="371"/>
    </location>
</feature>
<sequence length="598" mass="68733">MGRKCRRRESLRNKMLLINCCITLAALVLGGIVLVVSIHLIVGKYINNDMDFFLTETCNNVANRMDYLEEIIYSVRESDEIMDYLGREDHEPGGLLALQADFEKRVDINDAKNSGRPSQPLIDKVCLFDRSGDSIQASYYAMIYSEAEKSSKDFQDIFSRFKTEGSGNELYARCYTGEEKRGYIAYGIFDSNMRETGTLIFEIHLDAIEGMMENMENYEDSMWLLYEGRGEPVCGTRMLFEDQGWQEVRTVYEERPYTASLYGKSYRLCLQELCLGMSVMAAVPSGQTAALLNNSIKLYVMLIVLIMIAAAVLFIMVIYYLTRPLKEVTGRLMEVKEGNFETKLPEYSSQEFHEISHTFNEMTAYISHLINQVYEKQLSIKELEVKFLQMQMNPHFMFNVLNTIALEAKMNGDEEVYKMISSFAQLIQAKIYRKNTEKVKIRQELEYVEYYLYLQSYRFGERLSYSVTADEKLKELYIPKLCIQLIVENAVIHGIEPMMENGVVSVRIYEEGGKLYIETKDNGVGFGEDGPLIFPMETQEEDRQHNHVGLNNVHNIIRLMYGEEYGLSGYSRRNGGTSIYICVPLDEGGAQLGDMDHV</sequence>
<keyword evidence="4" id="KW-0418">Kinase</keyword>
<keyword evidence="3" id="KW-0808">Transferase</keyword>
<comment type="caution">
    <text evidence="7">The sequence shown here is derived from an EMBL/GenBank/DDBJ whole genome shotgun (WGS) entry which is preliminary data.</text>
</comment>
<accession>A0AB73T623</accession>
<gene>
    <name evidence="7" type="ORF">C7383_10427</name>
</gene>
<dbReference type="InterPro" id="IPR050640">
    <property type="entry name" value="Bact_2-comp_sensor_kinase"/>
</dbReference>
<evidence type="ECO:0000313" key="7">
    <source>
        <dbReference type="EMBL" id="PWJ76582.1"/>
    </source>
</evidence>
<dbReference type="PANTHER" id="PTHR34220">
    <property type="entry name" value="SENSOR HISTIDINE KINASE YPDA"/>
    <property type="match status" value="1"/>
</dbReference>
<dbReference type="Gene3D" id="3.30.565.10">
    <property type="entry name" value="Histidine kinase-like ATPase, C-terminal domain"/>
    <property type="match status" value="1"/>
</dbReference>
<dbReference type="GO" id="GO:0016020">
    <property type="term" value="C:membrane"/>
    <property type="evidence" value="ECO:0007669"/>
    <property type="project" value="UniProtKB-SubCell"/>
</dbReference>
<dbReference type="AlphaFoldDB" id="A0AB73T623"/>
<keyword evidence="5" id="KW-0812">Transmembrane</keyword>
<name>A0AB73T623_9FIRM</name>
<evidence type="ECO:0000259" key="6">
    <source>
        <dbReference type="PROSITE" id="PS50885"/>
    </source>
</evidence>
<dbReference type="InterPro" id="IPR036890">
    <property type="entry name" value="HATPase_C_sf"/>
</dbReference>
<dbReference type="InterPro" id="IPR010559">
    <property type="entry name" value="Sig_transdc_His_kin_internal"/>
</dbReference>
<feature type="transmembrane region" description="Helical" evidence="5">
    <location>
        <begin position="16"/>
        <end position="42"/>
    </location>
</feature>
<evidence type="ECO:0000256" key="2">
    <source>
        <dbReference type="ARBA" id="ARBA00022553"/>
    </source>
</evidence>
<evidence type="ECO:0000256" key="1">
    <source>
        <dbReference type="ARBA" id="ARBA00004370"/>
    </source>
</evidence>
<protein>
    <submittedName>
        <fullName evidence="7">Histidine kinase/DNA gyrase B/HSP90-like ATPase</fullName>
    </submittedName>
</protein>
<dbReference type="Pfam" id="PF00672">
    <property type="entry name" value="HAMP"/>
    <property type="match status" value="1"/>
</dbReference>
<keyword evidence="5" id="KW-0472">Membrane</keyword>
<keyword evidence="2" id="KW-0597">Phosphoprotein</keyword>
<dbReference type="GO" id="GO:0000155">
    <property type="term" value="F:phosphorelay sensor kinase activity"/>
    <property type="evidence" value="ECO:0007669"/>
    <property type="project" value="InterPro"/>
</dbReference>
<feature type="transmembrane region" description="Helical" evidence="5">
    <location>
        <begin position="298"/>
        <end position="321"/>
    </location>
</feature>
<dbReference type="InterPro" id="IPR003660">
    <property type="entry name" value="HAMP_dom"/>
</dbReference>
<dbReference type="InterPro" id="IPR003594">
    <property type="entry name" value="HATPase_dom"/>
</dbReference>
<dbReference type="SUPFAM" id="SSF158472">
    <property type="entry name" value="HAMP domain-like"/>
    <property type="match status" value="1"/>
</dbReference>
<dbReference type="SMART" id="SM00304">
    <property type="entry name" value="HAMP"/>
    <property type="match status" value="1"/>
</dbReference>
<dbReference type="SMART" id="SM00387">
    <property type="entry name" value="HATPase_c"/>
    <property type="match status" value="1"/>
</dbReference>
<dbReference type="Pfam" id="PF02518">
    <property type="entry name" value="HATPase_c"/>
    <property type="match status" value="1"/>
</dbReference>
<evidence type="ECO:0000256" key="5">
    <source>
        <dbReference type="SAM" id="Phobius"/>
    </source>
</evidence>
<dbReference type="PROSITE" id="PS50885">
    <property type="entry name" value="HAMP"/>
    <property type="match status" value="1"/>
</dbReference>
<dbReference type="Proteomes" id="UP000245412">
    <property type="component" value="Unassembled WGS sequence"/>
</dbReference>